<dbReference type="InterPro" id="IPR002646">
    <property type="entry name" value="PolA_pol_head_dom"/>
</dbReference>
<dbReference type="InterPro" id="IPR032828">
    <property type="entry name" value="PolyA_RNA-bd"/>
</dbReference>
<feature type="compositionally biased region" description="Basic residues" evidence="5">
    <location>
        <begin position="448"/>
        <end position="457"/>
    </location>
</feature>
<dbReference type="SUPFAM" id="SSF81891">
    <property type="entry name" value="Poly A polymerase C-terminal region-like"/>
    <property type="match status" value="1"/>
</dbReference>
<feature type="region of interest" description="Disordered" evidence="5">
    <location>
        <begin position="417"/>
        <end position="527"/>
    </location>
</feature>
<dbReference type="HAMAP" id="MF_00957">
    <property type="entry name" value="PolyA_pol"/>
    <property type="match status" value="1"/>
</dbReference>
<dbReference type="SUPFAM" id="SSF81301">
    <property type="entry name" value="Nucleotidyltransferase"/>
    <property type="match status" value="1"/>
</dbReference>
<dbReference type="InterPro" id="IPR043519">
    <property type="entry name" value="NT_sf"/>
</dbReference>
<comment type="catalytic activity">
    <reaction evidence="3">
        <text>RNA(n) + ATP = RNA(n)-3'-adenine ribonucleotide + diphosphate</text>
        <dbReference type="Rhea" id="RHEA:11332"/>
        <dbReference type="Rhea" id="RHEA-COMP:14527"/>
        <dbReference type="Rhea" id="RHEA-COMP:17347"/>
        <dbReference type="ChEBI" id="CHEBI:30616"/>
        <dbReference type="ChEBI" id="CHEBI:33019"/>
        <dbReference type="ChEBI" id="CHEBI:140395"/>
        <dbReference type="ChEBI" id="CHEBI:173115"/>
        <dbReference type="EC" id="2.7.7.19"/>
    </reaction>
</comment>
<evidence type="ECO:0000313" key="8">
    <source>
        <dbReference type="EMBL" id="BDG09458.1"/>
    </source>
</evidence>
<sequence length="527" mass="56990">MRQHSSPRTDRAQLADASDFPHDEPSRGPLPGLALDPPVPDPEHPPEIPADRLDPDALKVIFRLRHMGHQAYLVGGCVRDVLLDKKPKDFDIATSAHPGEVRAIFRNCRLIGRRFRLAHVYFRGGKVLEVATFRANPTDQVEDLPEDGDLLITRDNVFGTAEEDARRRDFTVNGLFYDCAAGEVIDHVGGRADLEAHRIATIGDPDIRMREDPVRALRAIRFAARLGFTIAPDTFEAMRRYAKEIARCAAPRVLEEIFKILRCGASARAFELLRAAGALPVVLPAVSSAIDALPEDGRRRAQAHLAALDELVRSGAEVSEAVLLGTLLAPVRGPEDAPGGPLAAQDELLRELVTGSRLPRKIAERAKLALSSQRVLKGPPRRRRRRSGGIAGQSYFLDAVQLLEIAVKATGEGADELARWRPSADGATAPSGEAEPRQAEREGEPRRGRSHGRRGHHGPAAAPAGGETIIQEVTIGAAANEAGAPGPGPAEAAAEGDAHSRRRRRRRGGRRRRRRGAADAGGPPPSP</sequence>
<evidence type="ECO:0000256" key="5">
    <source>
        <dbReference type="SAM" id="MobiDB-lite"/>
    </source>
</evidence>
<keyword evidence="3" id="KW-0804">Transcription</keyword>
<keyword evidence="3" id="KW-0067">ATP-binding</keyword>
<dbReference type="Pfam" id="PF01743">
    <property type="entry name" value="PolyA_pol"/>
    <property type="match status" value="1"/>
</dbReference>
<dbReference type="Pfam" id="PF12627">
    <property type="entry name" value="PolyA_pol_RNAbd"/>
    <property type="match status" value="1"/>
</dbReference>
<proteinExistence type="inferred from homology"/>
<feature type="active site" evidence="3">
    <location>
        <position position="169"/>
    </location>
</feature>
<dbReference type="Gene3D" id="1.10.3090.10">
    <property type="entry name" value="cca-adding enzyme, domain 2"/>
    <property type="match status" value="1"/>
</dbReference>
<feature type="domain" description="tRNA nucleotidyltransferase/poly(A) polymerase RNA and SrmB- binding" evidence="7">
    <location>
        <begin position="227"/>
        <end position="288"/>
    </location>
</feature>
<feature type="active site" evidence="3">
    <location>
        <position position="89"/>
    </location>
</feature>
<feature type="compositionally biased region" description="Basic and acidic residues" evidence="5">
    <location>
        <begin position="7"/>
        <end position="26"/>
    </location>
</feature>
<evidence type="ECO:0000259" key="7">
    <source>
        <dbReference type="Pfam" id="PF12627"/>
    </source>
</evidence>
<keyword evidence="3" id="KW-0507">mRNA processing</keyword>
<feature type="compositionally biased region" description="Low complexity" evidence="5">
    <location>
        <begin position="458"/>
        <end position="467"/>
    </location>
</feature>
<keyword evidence="3 4" id="KW-0694">RNA-binding</keyword>
<feature type="compositionally biased region" description="Basic residues" evidence="5">
    <location>
        <begin position="500"/>
        <end position="515"/>
    </location>
</feature>
<dbReference type="Proteomes" id="UP001162734">
    <property type="component" value="Chromosome"/>
</dbReference>
<dbReference type="InterPro" id="IPR052191">
    <property type="entry name" value="tRNA_ntf/polyA_polymerase_I"/>
</dbReference>
<accession>A0ABN6N8C3</accession>
<dbReference type="Gene3D" id="3.30.460.10">
    <property type="entry name" value="Beta Polymerase, domain 2"/>
    <property type="match status" value="1"/>
</dbReference>
<feature type="compositionally biased region" description="Low complexity" evidence="5">
    <location>
        <begin position="476"/>
        <end position="495"/>
    </location>
</feature>
<keyword evidence="9" id="KW-1185">Reference proteome</keyword>
<protein>
    <recommendedName>
        <fullName evidence="3">Poly(A) polymerase I</fullName>
        <shortName evidence="3">PAP I</shortName>
        <ecNumber evidence="3">2.7.7.19</ecNumber>
    </recommendedName>
</protein>
<dbReference type="PANTHER" id="PTHR43051">
    <property type="entry name" value="POLYNUCLEOTIDE ADENYLYLTRANSFERASE FAMILY PROTEIN"/>
    <property type="match status" value="1"/>
</dbReference>
<dbReference type="NCBIfam" id="TIGR01942">
    <property type="entry name" value="pcnB"/>
    <property type="match status" value="1"/>
</dbReference>
<keyword evidence="2 3" id="KW-0547">Nucleotide-binding</keyword>
<keyword evidence="1 3" id="KW-0808">Transferase</keyword>
<evidence type="ECO:0000259" key="6">
    <source>
        <dbReference type="Pfam" id="PF01743"/>
    </source>
</evidence>
<feature type="compositionally biased region" description="Basic and acidic residues" evidence="5">
    <location>
        <begin position="41"/>
        <end position="52"/>
    </location>
</feature>
<name>A0ABN6N8C3_9BACT</name>
<evidence type="ECO:0000313" key="9">
    <source>
        <dbReference type="Proteomes" id="UP001162734"/>
    </source>
</evidence>
<dbReference type="PANTHER" id="PTHR43051:SF1">
    <property type="entry name" value="POLYNUCLEOTIDE ADENYLYLTRANSFERASE FAMILY PROTEIN"/>
    <property type="match status" value="1"/>
</dbReference>
<evidence type="ECO:0000256" key="3">
    <source>
        <dbReference type="HAMAP-Rule" id="MF_00957"/>
    </source>
</evidence>
<gene>
    <name evidence="3" type="primary">pcnB</name>
    <name evidence="8" type="ORF">AMPC_25710</name>
</gene>
<organism evidence="8 9">
    <name type="scientific">Anaeromyxobacter paludicola</name>
    <dbReference type="NCBI Taxonomy" id="2918171"/>
    <lineage>
        <taxon>Bacteria</taxon>
        <taxon>Pseudomonadati</taxon>
        <taxon>Myxococcota</taxon>
        <taxon>Myxococcia</taxon>
        <taxon>Myxococcales</taxon>
        <taxon>Cystobacterineae</taxon>
        <taxon>Anaeromyxobacteraceae</taxon>
        <taxon>Anaeromyxobacter</taxon>
    </lineage>
</organism>
<evidence type="ECO:0000256" key="4">
    <source>
        <dbReference type="RuleBase" id="RU003953"/>
    </source>
</evidence>
<reference evidence="9" key="1">
    <citation type="journal article" date="2022" name="Int. J. Syst. Evol. Microbiol.">
        <title>Anaeromyxobacter oryzae sp. nov., Anaeromyxobacter diazotrophicus sp. nov. and Anaeromyxobacter paludicola sp. nov., isolated from paddy soils.</title>
        <authorList>
            <person name="Itoh H."/>
            <person name="Xu Z."/>
            <person name="Mise K."/>
            <person name="Masuda Y."/>
            <person name="Ushijima N."/>
            <person name="Hayakawa C."/>
            <person name="Shiratori Y."/>
            <person name="Senoo K."/>
        </authorList>
    </citation>
    <scope>NUCLEOTIDE SEQUENCE [LARGE SCALE GENOMIC DNA]</scope>
    <source>
        <strain evidence="9">Red630</strain>
    </source>
</reference>
<dbReference type="EMBL" id="AP025592">
    <property type="protein sequence ID" value="BDG09458.1"/>
    <property type="molecule type" value="Genomic_DNA"/>
</dbReference>
<evidence type="ECO:0000256" key="1">
    <source>
        <dbReference type="ARBA" id="ARBA00022679"/>
    </source>
</evidence>
<comment type="function">
    <text evidence="3">Adds poly(A) tail to the 3' end of many RNAs, which usually targets these RNAs for decay. Plays a significant role in the global control of gene expression, through influencing the rate of transcript degradation, and in the general RNA quality control.</text>
</comment>
<feature type="domain" description="Poly A polymerase head" evidence="6">
    <location>
        <begin position="71"/>
        <end position="199"/>
    </location>
</feature>
<dbReference type="EC" id="2.7.7.19" evidence="3"/>
<dbReference type="CDD" id="cd05398">
    <property type="entry name" value="NT_ClassII-CCAase"/>
    <property type="match status" value="1"/>
</dbReference>
<dbReference type="InterPro" id="IPR010206">
    <property type="entry name" value="PolA_pol_I"/>
</dbReference>
<dbReference type="RefSeq" id="WP_248341663.1">
    <property type="nucleotide sequence ID" value="NZ_AP025592.1"/>
</dbReference>
<feature type="compositionally biased region" description="Basic and acidic residues" evidence="5">
    <location>
        <begin position="434"/>
        <end position="447"/>
    </location>
</feature>
<feature type="active site" evidence="3">
    <location>
        <position position="91"/>
    </location>
</feature>
<evidence type="ECO:0000256" key="2">
    <source>
        <dbReference type="ARBA" id="ARBA00022741"/>
    </source>
</evidence>
<comment type="similarity">
    <text evidence="3 4">Belongs to the tRNA nucleotidyltransferase/poly(A) polymerase family.</text>
</comment>
<feature type="region of interest" description="Disordered" evidence="5">
    <location>
        <begin position="1"/>
        <end position="52"/>
    </location>
</feature>